<protein>
    <recommendedName>
        <fullName evidence="7">Zn(2)-C6 fungal-type domain-containing protein</fullName>
    </recommendedName>
</protein>
<evidence type="ECO:0000256" key="1">
    <source>
        <dbReference type="ARBA" id="ARBA00004123"/>
    </source>
</evidence>
<dbReference type="InterPro" id="IPR036864">
    <property type="entry name" value="Zn2-C6_fun-type_DNA-bd_sf"/>
</dbReference>
<gene>
    <name evidence="8" type="ORF">ARMOST_18019</name>
</gene>
<keyword evidence="4" id="KW-0804">Transcription</keyword>
<keyword evidence="9" id="KW-1185">Reference proteome</keyword>
<feature type="region of interest" description="Disordered" evidence="6">
    <location>
        <begin position="223"/>
        <end position="244"/>
    </location>
</feature>
<evidence type="ECO:0000256" key="4">
    <source>
        <dbReference type="ARBA" id="ARBA00023163"/>
    </source>
</evidence>
<dbReference type="InterPro" id="IPR001138">
    <property type="entry name" value="Zn2Cys6_DnaBD"/>
</dbReference>
<dbReference type="OrthoDB" id="39175at2759"/>
<dbReference type="PANTHER" id="PTHR31845:SF17">
    <property type="entry name" value="ZN(II)2CYS6 TRANSCRIPTION FACTOR (EUROFUNG)"/>
    <property type="match status" value="1"/>
</dbReference>
<dbReference type="SUPFAM" id="SSF57701">
    <property type="entry name" value="Zn2/Cys6 DNA-binding domain"/>
    <property type="match status" value="1"/>
</dbReference>
<accession>A0A284S0T8</accession>
<dbReference type="STRING" id="47428.A0A284S0T8"/>
<feature type="compositionally biased region" description="Polar residues" evidence="6">
    <location>
        <begin position="8"/>
        <end position="22"/>
    </location>
</feature>
<proteinExistence type="predicted"/>
<keyword evidence="2" id="KW-0805">Transcription regulation</keyword>
<organism evidence="8 9">
    <name type="scientific">Armillaria ostoyae</name>
    <name type="common">Armillaria root rot fungus</name>
    <dbReference type="NCBI Taxonomy" id="47428"/>
    <lineage>
        <taxon>Eukaryota</taxon>
        <taxon>Fungi</taxon>
        <taxon>Dikarya</taxon>
        <taxon>Basidiomycota</taxon>
        <taxon>Agaricomycotina</taxon>
        <taxon>Agaricomycetes</taxon>
        <taxon>Agaricomycetidae</taxon>
        <taxon>Agaricales</taxon>
        <taxon>Marasmiineae</taxon>
        <taxon>Physalacriaceae</taxon>
        <taxon>Armillaria</taxon>
    </lineage>
</organism>
<dbReference type="CDD" id="cd00067">
    <property type="entry name" value="GAL4"/>
    <property type="match status" value="1"/>
</dbReference>
<evidence type="ECO:0000313" key="9">
    <source>
        <dbReference type="Proteomes" id="UP000219338"/>
    </source>
</evidence>
<feature type="compositionally biased region" description="Polar residues" evidence="6">
    <location>
        <begin position="67"/>
        <end position="76"/>
    </location>
</feature>
<evidence type="ECO:0000256" key="6">
    <source>
        <dbReference type="SAM" id="MobiDB-lite"/>
    </source>
</evidence>
<dbReference type="PROSITE" id="PS50048">
    <property type="entry name" value="ZN2_CY6_FUNGAL_2"/>
    <property type="match status" value="1"/>
</dbReference>
<dbReference type="GO" id="GO:0005634">
    <property type="term" value="C:nucleus"/>
    <property type="evidence" value="ECO:0007669"/>
    <property type="project" value="UniProtKB-SubCell"/>
</dbReference>
<reference evidence="9" key="1">
    <citation type="journal article" date="2017" name="Nat. Ecol. Evol.">
        <title>Genome expansion and lineage-specific genetic innovations in the forest pathogenic fungi Armillaria.</title>
        <authorList>
            <person name="Sipos G."/>
            <person name="Prasanna A.N."/>
            <person name="Walter M.C."/>
            <person name="O'Connor E."/>
            <person name="Balint B."/>
            <person name="Krizsan K."/>
            <person name="Kiss B."/>
            <person name="Hess J."/>
            <person name="Varga T."/>
            <person name="Slot J."/>
            <person name="Riley R."/>
            <person name="Boka B."/>
            <person name="Rigling D."/>
            <person name="Barry K."/>
            <person name="Lee J."/>
            <person name="Mihaltcheva S."/>
            <person name="LaButti K."/>
            <person name="Lipzen A."/>
            <person name="Waldron R."/>
            <person name="Moloney N.M."/>
            <person name="Sperisen C."/>
            <person name="Kredics L."/>
            <person name="Vagvoelgyi C."/>
            <person name="Patrignani A."/>
            <person name="Fitzpatrick D."/>
            <person name="Nagy I."/>
            <person name="Doyle S."/>
            <person name="Anderson J.B."/>
            <person name="Grigoriev I.V."/>
            <person name="Gueldener U."/>
            <person name="Muensterkoetter M."/>
            <person name="Nagy L.G."/>
        </authorList>
    </citation>
    <scope>NUCLEOTIDE SEQUENCE [LARGE SCALE GENOMIC DNA]</scope>
    <source>
        <strain evidence="9">C18/9</strain>
    </source>
</reference>
<dbReference type="Proteomes" id="UP000219338">
    <property type="component" value="Unassembled WGS sequence"/>
</dbReference>
<evidence type="ECO:0000256" key="5">
    <source>
        <dbReference type="ARBA" id="ARBA00023242"/>
    </source>
</evidence>
<feature type="compositionally biased region" description="Low complexity" evidence="6">
    <location>
        <begin position="55"/>
        <end position="66"/>
    </location>
</feature>
<comment type="subcellular location">
    <subcellularLocation>
        <location evidence="1">Nucleus</location>
    </subcellularLocation>
</comment>
<feature type="compositionally biased region" description="Polar residues" evidence="6">
    <location>
        <begin position="42"/>
        <end position="51"/>
    </location>
</feature>
<dbReference type="PANTHER" id="PTHR31845">
    <property type="entry name" value="FINGER DOMAIN PROTEIN, PUTATIVE-RELATED"/>
    <property type="match status" value="1"/>
</dbReference>
<evidence type="ECO:0000256" key="2">
    <source>
        <dbReference type="ARBA" id="ARBA00023015"/>
    </source>
</evidence>
<keyword evidence="5" id="KW-0539">Nucleus</keyword>
<dbReference type="PROSITE" id="PS00463">
    <property type="entry name" value="ZN2_CY6_FUNGAL_1"/>
    <property type="match status" value="1"/>
</dbReference>
<sequence>MIGPTPSFYDTNSEPFQPSQDTYGLWYQQRADVDDYGVRQQPYHQGISQYPTEPYQQQDSYNNYDQIPTSVSYQNHPPSSQSPPSVKKPTPNKKRPMMDREGEFDNSGNNIVKRRPGACTQCKKIKMKCEFPPDEKVCKRCKPKGYRCIVEAPKPKVYERERLLSKIRQKDAVIESLLKQLYNPYLATPHSIDEYRKSISPSDANNPSTLAWLGRLKSSVQFGTGSSFNPPHGEDEKPNKEGTGRFLREEQHNPLSYGDREAQEREQMQVAFDESLYVPVGLIPDLLKFSSSKGKEKGREDVQHGIAWYCEAREGSSEHGSFHHRRVPTTKLKFAHGFPFPGSSLCRPKELDSPDILVLGLVTLKDAEQLFDV</sequence>
<feature type="domain" description="Zn(2)-C6 fungal-type" evidence="7">
    <location>
        <begin position="118"/>
        <end position="150"/>
    </location>
</feature>
<dbReference type="GO" id="GO:0000981">
    <property type="term" value="F:DNA-binding transcription factor activity, RNA polymerase II-specific"/>
    <property type="evidence" value="ECO:0007669"/>
    <property type="project" value="InterPro"/>
</dbReference>
<feature type="compositionally biased region" description="Basic and acidic residues" evidence="6">
    <location>
        <begin position="232"/>
        <end position="244"/>
    </location>
</feature>
<dbReference type="EMBL" id="FUEG01000024">
    <property type="protein sequence ID" value="SJL14556.1"/>
    <property type="molecule type" value="Genomic_DNA"/>
</dbReference>
<dbReference type="GO" id="GO:0000976">
    <property type="term" value="F:transcription cis-regulatory region binding"/>
    <property type="evidence" value="ECO:0007669"/>
    <property type="project" value="TreeGrafter"/>
</dbReference>
<feature type="region of interest" description="Disordered" evidence="6">
    <location>
        <begin position="1"/>
        <end position="112"/>
    </location>
</feature>
<evidence type="ECO:0000259" key="7">
    <source>
        <dbReference type="PROSITE" id="PS50048"/>
    </source>
</evidence>
<dbReference type="GO" id="GO:0008270">
    <property type="term" value="F:zinc ion binding"/>
    <property type="evidence" value="ECO:0007669"/>
    <property type="project" value="InterPro"/>
</dbReference>
<evidence type="ECO:0000256" key="3">
    <source>
        <dbReference type="ARBA" id="ARBA00023125"/>
    </source>
</evidence>
<dbReference type="AlphaFoldDB" id="A0A284S0T8"/>
<dbReference type="Gene3D" id="4.10.240.10">
    <property type="entry name" value="Zn(2)-C6 fungal-type DNA-binding domain"/>
    <property type="match status" value="1"/>
</dbReference>
<evidence type="ECO:0000313" key="8">
    <source>
        <dbReference type="EMBL" id="SJL14556.1"/>
    </source>
</evidence>
<dbReference type="InterPro" id="IPR051089">
    <property type="entry name" value="prtT"/>
</dbReference>
<keyword evidence="3" id="KW-0238">DNA-binding</keyword>
<name>A0A284S0T8_ARMOS</name>